<keyword evidence="7 12" id="KW-0863">Zinc-finger</keyword>
<evidence type="ECO:0000256" key="9">
    <source>
        <dbReference type="ARBA" id="ARBA00022842"/>
    </source>
</evidence>
<name>A0A9E8N661_9BACT</name>
<dbReference type="Pfam" id="PF01807">
    <property type="entry name" value="Zn_ribbon_DnaG"/>
    <property type="match status" value="1"/>
</dbReference>
<dbReference type="InterPro" id="IPR034151">
    <property type="entry name" value="TOPRIM_DnaG_bac"/>
</dbReference>
<dbReference type="GO" id="GO:0006269">
    <property type="term" value="P:DNA replication, synthesis of primer"/>
    <property type="evidence" value="ECO:0007669"/>
    <property type="project" value="UniProtKB-UniRule"/>
</dbReference>
<evidence type="ECO:0000256" key="7">
    <source>
        <dbReference type="ARBA" id="ARBA00022771"/>
    </source>
</evidence>
<dbReference type="InterPro" id="IPR050219">
    <property type="entry name" value="DnaG_primase"/>
</dbReference>
<dbReference type="GO" id="GO:0000428">
    <property type="term" value="C:DNA-directed RNA polymerase complex"/>
    <property type="evidence" value="ECO:0007669"/>
    <property type="project" value="UniProtKB-KW"/>
</dbReference>
<keyword evidence="5 12" id="KW-0235">DNA replication</keyword>
<comment type="function">
    <text evidence="12 13">RNA polymerase that catalyzes the synthesis of short RNA molecules used as primers for DNA polymerase during DNA replication.</text>
</comment>
<evidence type="ECO:0000256" key="1">
    <source>
        <dbReference type="ARBA" id="ARBA00022478"/>
    </source>
</evidence>
<dbReference type="GO" id="GO:0005737">
    <property type="term" value="C:cytoplasm"/>
    <property type="evidence" value="ECO:0007669"/>
    <property type="project" value="TreeGrafter"/>
</dbReference>
<keyword evidence="8 12" id="KW-0862">Zinc</keyword>
<comment type="subunit">
    <text evidence="12">Monomer. Interacts with DnaB.</text>
</comment>
<dbReference type="Proteomes" id="UP001164653">
    <property type="component" value="Chromosome"/>
</dbReference>
<evidence type="ECO:0000259" key="16">
    <source>
        <dbReference type="PROSITE" id="PS50880"/>
    </source>
</evidence>
<evidence type="ECO:0000256" key="4">
    <source>
        <dbReference type="ARBA" id="ARBA00022695"/>
    </source>
</evidence>
<keyword evidence="3 12" id="KW-0808">Transferase</keyword>
<dbReference type="SUPFAM" id="SSF57783">
    <property type="entry name" value="Zinc beta-ribbon"/>
    <property type="match status" value="1"/>
</dbReference>
<dbReference type="FunFam" id="3.90.580.10:FF:000001">
    <property type="entry name" value="DNA primase"/>
    <property type="match status" value="1"/>
</dbReference>
<evidence type="ECO:0000256" key="14">
    <source>
        <dbReference type="PIRSR" id="PIRSR002811-1"/>
    </source>
</evidence>
<evidence type="ECO:0000256" key="3">
    <source>
        <dbReference type="ARBA" id="ARBA00022679"/>
    </source>
</evidence>
<accession>A0A9E8N661</accession>
<dbReference type="GO" id="GO:0008270">
    <property type="term" value="F:zinc ion binding"/>
    <property type="evidence" value="ECO:0007669"/>
    <property type="project" value="UniProtKB-UniRule"/>
</dbReference>
<evidence type="ECO:0000256" key="10">
    <source>
        <dbReference type="ARBA" id="ARBA00023125"/>
    </source>
</evidence>
<keyword evidence="9" id="KW-0460">Magnesium</keyword>
<dbReference type="PIRSF" id="PIRSF002811">
    <property type="entry name" value="DnaG"/>
    <property type="match status" value="1"/>
</dbReference>
<reference evidence="17" key="1">
    <citation type="submission" date="2022-11" db="EMBL/GenBank/DDBJ databases">
        <title>Dyadobacter pollutisoli sp. nov., isolated from plastic dumped soil.</title>
        <authorList>
            <person name="Kim J.M."/>
            <person name="Kim K.R."/>
            <person name="Lee J.K."/>
            <person name="Hao L."/>
            <person name="Jeon C.O."/>
        </authorList>
    </citation>
    <scope>NUCLEOTIDE SEQUENCE</scope>
    <source>
        <strain evidence="17">U1</strain>
    </source>
</reference>
<comment type="domain">
    <text evidence="12">Contains an N-terminal zinc-binding domain, a central core domain that contains the primase activity, and a C-terminal DnaB-binding domain.</text>
</comment>
<comment type="catalytic activity">
    <reaction evidence="12">
        <text>ssDNA + n NTP = ssDNA/pppN(pN)n-1 hybrid + (n-1) diphosphate.</text>
        <dbReference type="EC" id="2.7.7.101"/>
    </reaction>
</comment>
<evidence type="ECO:0000256" key="6">
    <source>
        <dbReference type="ARBA" id="ARBA00022723"/>
    </source>
</evidence>
<dbReference type="HAMAP" id="MF_00974">
    <property type="entry name" value="DNA_primase_DnaG"/>
    <property type="match status" value="1"/>
</dbReference>
<keyword evidence="1 12" id="KW-0240">DNA-directed RNA polymerase</keyword>
<keyword evidence="4 12" id="KW-0548">Nucleotidyltransferase</keyword>
<dbReference type="InterPro" id="IPR037068">
    <property type="entry name" value="DNA_primase_core_N_sf"/>
</dbReference>
<dbReference type="PANTHER" id="PTHR30313">
    <property type="entry name" value="DNA PRIMASE"/>
    <property type="match status" value="1"/>
</dbReference>
<dbReference type="GO" id="GO:0003899">
    <property type="term" value="F:DNA-directed RNA polymerase activity"/>
    <property type="evidence" value="ECO:0007669"/>
    <property type="project" value="UniProtKB-UniRule"/>
</dbReference>
<evidence type="ECO:0000256" key="15">
    <source>
        <dbReference type="SAM" id="MobiDB-lite"/>
    </source>
</evidence>
<dbReference type="PANTHER" id="PTHR30313:SF2">
    <property type="entry name" value="DNA PRIMASE"/>
    <property type="match status" value="1"/>
</dbReference>
<dbReference type="InterPro" id="IPR013264">
    <property type="entry name" value="DNAG_N"/>
</dbReference>
<organism evidence="17 18">
    <name type="scientific">Dyadobacter pollutisoli</name>
    <dbReference type="NCBI Taxonomy" id="2910158"/>
    <lineage>
        <taxon>Bacteria</taxon>
        <taxon>Pseudomonadati</taxon>
        <taxon>Bacteroidota</taxon>
        <taxon>Cytophagia</taxon>
        <taxon>Cytophagales</taxon>
        <taxon>Spirosomataceae</taxon>
        <taxon>Dyadobacter</taxon>
    </lineage>
</organism>
<dbReference type="InterPro" id="IPR006295">
    <property type="entry name" value="DNA_primase_DnaG"/>
</dbReference>
<dbReference type="FunFam" id="3.40.1360.10:FF:000002">
    <property type="entry name" value="DNA primase"/>
    <property type="match status" value="1"/>
</dbReference>
<keyword evidence="10 12" id="KW-0238">DNA-binding</keyword>
<dbReference type="Pfam" id="PF13155">
    <property type="entry name" value="Toprim_2"/>
    <property type="match status" value="1"/>
</dbReference>
<comment type="cofactor">
    <cofactor evidence="12 13 14">
        <name>Zn(2+)</name>
        <dbReference type="ChEBI" id="CHEBI:29105"/>
    </cofactor>
    <text evidence="12 13 14">Binds 1 zinc ion per monomer.</text>
</comment>
<keyword evidence="18" id="KW-1185">Reference proteome</keyword>
<evidence type="ECO:0000256" key="12">
    <source>
        <dbReference type="HAMAP-Rule" id="MF_00974"/>
    </source>
</evidence>
<dbReference type="InterPro" id="IPR006171">
    <property type="entry name" value="TOPRIM_dom"/>
</dbReference>
<dbReference type="Gene3D" id="3.40.1360.10">
    <property type="match status" value="1"/>
</dbReference>
<dbReference type="RefSeq" id="WP_244822295.1">
    <property type="nucleotide sequence ID" value="NZ_CP112998.1"/>
</dbReference>
<feature type="domain" description="Toprim" evidence="16">
    <location>
        <begin position="271"/>
        <end position="352"/>
    </location>
</feature>
<dbReference type="CDD" id="cd03364">
    <property type="entry name" value="TOPRIM_DnaG_primases"/>
    <property type="match status" value="1"/>
</dbReference>
<keyword evidence="11 12" id="KW-0804">Transcription</keyword>
<dbReference type="Gene3D" id="3.90.980.10">
    <property type="entry name" value="DNA primase, catalytic core, N-terminal domain"/>
    <property type="match status" value="1"/>
</dbReference>
<dbReference type="NCBIfam" id="TIGR01391">
    <property type="entry name" value="dnaG"/>
    <property type="match status" value="1"/>
</dbReference>
<dbReference type="SMART" id="SM00400">
    <property type="entry name" value="ZnF_CHCC"/>
    <property type="match status" value="1"/>
</dbReference>
<gene>
    <name evidence="12 17" type="primary">dnaG</name>
    <name evidence="17" type="ORF">ON006_22575</name>
</gene>
<evidence type="ECO:0000313" key="17">
    <source>
        <dbReference type="EMBL" id="WAC10520.1"/>
    </source>
</evidence>
<dbReference type="SMART" id="SM00493">
    <property type="entry name" value="TOPRIM"/>
    <property type="match status" value="1"/>
</dbReference>
<evidence type="ECO:0000256" key="11">
    <source>
        <dbReference type="ARBA" id="ARBA00023163"/>
    </source>
</evidence>
<sequence>MRINPETVERIKQTADIVEVVGDFVSLKKKGANYSACCPFHNEKTPSFNVNPSRQIYKCFGCGAAGDSIKFVMDVDGIGYGEALRYLANKYNIEIEEEELTDEEAVRQNERESLYIILNFAKNFYQQQLHESEEGQAIGLSYFRERGFTNEIRKKFELGYSLDTWDSFSKEALEKGYSSQILEKAGLLIHKEGSQTAGYDRFRGRVIFPIHNVAGKVIAFGARILKSEKGGGQNQKANQPKYLNSPETDVYHKSEVLYGIFQAKNAIRQQEHCYLVEGYTDVISLHQAGIENVVASSGTSLTVEQIRLIGRFTPNITILYDGDIAGIKAALRGLDLVLEEGLNVNVVLFPDGDDPDSYVRKVGAEAFKAHLKKASKDFITFKTEILLQDAGNDPFRLAAVIGEVVQSIVKIPDAIKRQVFFHRTSEMMKVDEQMLITEGNKLLRKLHTQKPQERGTRQTAASEASNDLDAMLSGFRQDSHDMPPDLFAPESEEPETPQRSKLYYQEEAFIRLLVTYGTRELEPTITVCQYVLGQIEGIDFNDTILHHLLTLFRENFSRGYVLPTDYFKNHHESEIRNMTIDWLTVKYELSELWKDKHEIIVPTETDVLDKTSFSYILRLKKAFVEEKMKRCLQEAVHAKSEEEQTKIMSEFMFYKGVSMAAAKELGSVIG</sequence>
<dbReference type="SUPFAM" id="SSF56731">
    <property type="entry name" value="DNA primase core"/>
    <property type="match status" value="1"/>
</dbReference>
<evidence type="ECO:0000313" key="18">
    <source>
        <dbReference type="Proteomes" id="UP001164653"/>
    </source>
</evidence>
<dbReference type="InterPro" id="IPR030846">
    <property type="entry name" value="DnaG_bac"/>
</dbReference>
<proteinExistence type="inferred from homology"/>
<evidence type="ECO:0000256" key="13">
    <source>
        <dbReference type="PIRNR" id="PIRNR002811"/>
    </source>
</evidence>
<evidence type="ECO:0000256" key="5">
    <source>
        <dbReference type="ARBA" id="ARBA00022705"/>
    </source>
</evidence>
<evidence type="ECO:0000256" key="8">
    <source>
        <dbReference type="ARBA" id="ARBA00022833"/>
    </source>
</evidence>
<dbReference type="GO" id="GO:1990077">
    <property type="term" value="C:primosome complex"/>
    <property type="evidence" value="ECO:0007669"/>
    <property type="project" value="UniProtKB-KW"/>
</dbReference>
<dbReference type="EMBL" id="CP112998">
    <property type="protein sequence ID" value="WAC10520.1"/>
    <property type="molecule type" value="Genomic_DNA"/>
</dbReference>
<dbReference type="AlphaFoldDB" id="A0A9E8N661"/>
<comment type="similarity">
    <text evidence="12 13">Belongs to the DnaG primase family.</text>
</comment>
<dbReference type="GO" id="GO:0003677">
    <property type="term" value="F:DNA binding"/>
    <property type="evidence" value="ECO:0007669"/>
    <property type="project" value="UniProtKB-KW"/>
</dbReference>
<dbReference type="PROSITE" id="PS50880">
    <property type="entry name" value="TOPRIM"/>
    <property type="match status" value="1"/>
</dbReference>
<keyword evidence="6 12" id="KW-0479">Metal-binding</keyword>
<evidence type="ECO:0000256" key="2">
    <source>
        <dbReference type="ARBA" id="ARBA00022515"/>
    </source>
</evidence>
<dbReference type="InterPro" id="IPR036977">
    <property type="entry name" value="DNA_primase_Znf_CHC2"/>
</dbReference>
<dbReference type="EC" id="2.7.7.101" evidence="12"/>
<protein>
    <recommendedName>
        <fullName evidence="12 13">DNA primase</fullName>
        <ecNumber evidence="12">2.7.7.101</ecNumber>
    </recommendedName>
</protein>
<dbReference type="InterPro" id="IPR002694">
    <property type="entry name" value="Znf_CHC2"/>
</dbReference>
<keyword evidence="2 12" id="KW-0639">Primosome</keyword>
<feature type="zinc finger region" description="CHC2-type" evidence="12 14">
    <location>
        <begin position="38"/>
        <end position="62"/>
    </location>
</feature>
<dbReference type="KEGG" id="dpf:ON006_22575"/>
<dbReference type="Pfam" id="PF08275">
    <property type="entry name" value="DNAG_N"/>
    <property type="match status" value="1"/>
</dbReference>
<dbReference type="Gene3D" id="3.90.580.10">
    <property type="entry name" value="Zinc finger, CHC2-type domain"/>
    <property type="match status" value="1"/>
</dbReference>
<feature type="region of interest" description="Disordered" evidence="15">
    <location>
        <begin position="481"/>
        <end position="500"/>
    </location>
</feature>